<dbReference type="AlphaFoldDB" id="A0A2J6QK34"/>
<feature type="transmembrane region" description="Helical" evidence="2">
    <location>
        <begin position="59"/>
        <end position="77"/>
    </location>
</feature>
<reference evidence="3 4" key="1">
    <citation type="submission" date="2016-05" db="EMBL/GenBank/DDBJ databases">
        <title>A degradative enzymes factory behind the ericoid mycorrhizal symbiosis.</title>
        <authorList>
            <consortium name="DOE Joint Genome Institute"/>
            <person name="Martino E."/>
            <person name="Morin E."/>
            <person name="Grelet G."/>
            <person name="Kuo A."/>
            <person name="Kohler A."/>
            <person name="Daghino S."/>
            <person name="Barry K."/>
            <person name="Choi C."/>
            <person name="Cichocki N."/>
            <person name="Clum A."/>
            <person name="Copeland A."/>
            <person name="Hainaut M."/>
            <person name="Haridas S."/>
            <person name="Labutti K."/>
            <person name="Lindquist E."/>
            <person name="Lipzen A."/>
            <person name="Khouja H.-R."/>
            <person name="Murat C."/>
            <person name="Ohm R."/>
            <person name="Olson A."/>
            <person name="Spatafora J."/>
            <person name="Veneault-Fourrey C."/>
            <person name="Henrissat B."/>
            <person name="Grigoriev I."/>
            <person name="Martin F."/>
            <person name="Perotto S."/>
        </authorList>
    </citation>
    <scope>NUCLEOTIDE SEQUENCE [LARGE SCALE GENOMIC DNA]</scope>
    <source>
        <strain evidence="3 4">UAMH 7357</strain>
    </source>
</reference>
<evidence type="ECO:0000313" key="3">
    <source>
        <dbReference type="EMBL" id="PMD26618.1"/>
    </source>
</evidence>
<sequence length="378" mass="41510">MEDEVIEGGRGCGEKENEERASKAGSLYARGVVGGRPQQELGTVFITTKALAQLGSPRLFAIFAYISISLYIVFWHSTSFPFCQGKNRPSRPFSASKQPLAEAESAAGLHLICRLRRKRRQARRFDYATSNDSCCWGQAYFAMAKGDAAQSLGELGRWLEDSTALPLLLACCCLLRSNLDGASTPSAAGRKADPFWAASTASKAPSHWLSVDESSCSVLSCDLPAARLWCAPLFPLARTLEADRVCTVHGGPQWHPTLSSHPRNSDSQATSLLPGFGCLRQPGLLWGVSTHESSNHRWAISLTNRFTNDTELQLDALNQQPTGAGPDLQNQQIFEASSTLPRSCNWNLAGYRTSVYMRRAGVDYPKRYLIISEHRSHL</sequence>
<keyword evidence="2" id="KW-0812">Transmembrane</keyword>
<name>A0A2J6QK34_9HELO</name>
<dbReference type="EMBL" id="KZ613467">
    <property type="protein sequence ID" value="PMD26618.1"/>
    <property type="molecule type" value="Genomic_DNA"/>
</dbReference>
<feature type="region of interest" description="Disordered" evidence="1">
    <location>
        <begin position="1"/>
        <end position="20"/>
    </location>
</feature>
<gene>
    <name evidence="3" type="ORF">NA56DRAFT_697846</name>
</gene>
<keyword evidence="2" id="KW-1133">Transmembrane helix</keyword>
<proteinExistence type="predicted"/>
<dbReference type="Proteomes" id="UP000235672">
    <property type="component" value="Unassembled WGS sequence"/>
</dbReference>
<keyword evidence="2" id="KW-0472">Membrane</keyword>
<evidence type="ECO:0000313" key="4">
    <source>
        <dbReference type="Proteomes" id="UP000235672"/>
    </source>
</evidence>
<accession>A0A2J6QK34</accession>
<evidence type="ECO:0000256" key="1">
    <source>
        <dbReference type="SAM" id="MobiDB-lite"/>
    </source>
</evidence>
<organism evidence="3 4">
    <name type="scientific">Hyaloscypha hepaticicola</name>
    <dbReference type="NCBI Taxonomy" id="2082293"/>
    <lineage>
        <taxon>Eukaryota</taxon>
        <taxon>Fungi</taxon>
        <taxon>Dikarya</taxon>
        <taxon>Ascomycota</taxon>
        <taxon>Pezizomycotina</taxon>
        <taxon>Leotiomycetes</taxon>
        <taxon>Helotiales</taxon>
        <taxon>Hyaloscyphaceae</taxon>
        <taxon>Hyaloscypha</taxon>
    </lineage>
</organism>
<evidence type="ECO:0000256" key="2">
    <source>
        <dbReference type="SAM" id="Phobius"/>
    </source>
</evidence>
<keyword evidence="4" id="KW-1185">Reference proteome</keyword>
<protein>
    <submittedName>
        <fullName evidence="3">Uncharacterized protein</fullName>
    </submittedName>
</protein>